<proteinExistence type="predicted"/>
<keyword evidence="2" id="KW-1185">Reference proteome</keyword>
<name>A0A397GIV4_9GLOM</name>
<dbReference type="EMBL" id="PQFF01000479">
    <property type="protein sequence ID" value="RHZ47960.1"/>
    <property type="molecule type" value="Genomic_DNA"/>
</dbReference>
<protein>
    <submittedName>
        <fullName evidence="1">Uncharacterized protein</fullName>
    </submittedName>
</protein>
<accession>A0A397GIV4</accession>
<comment type="caution">
    <text evidence="1">The sequence shown here is derived from an EMBL/GenBank/DDBJ whole genome shotgun (WGS) entry which is preliminary data.</text>
</comment>
<sequence>MQRASKHPSFSSLWHSYPHCAKLLLAFFLKIHNSKNSSLLKTHNSKNSSLLKAHNSKNSSLLKTQFQKSIFAENYEHFGTASQPNNLSCRLHFVYMQRASKHPSFSSLWHSYPHCAKSNVQGPKHHTGTHVTQQRSPRVRAFLLSFRNFA</sequence>
<dbReference type="AlphaFoldDB" id="A0A397GIV4"/>
<gene>
    <name evidence="1" type="ORF">Glove_564g48</name>
</gene>
<evidence type="ECO:0000313" key="1">
    <source>
        <dbReference type="EMBL" id="RHZ47960.1"/>
    </source>
</evidence>
<dbReference type="Proteomes" id="UP000266861">
    <property type="component" value="Unassembled WGS sequence"/>
</dbReference>
<organism evidence="1 2">
    <name type="scientific">Diversispora epigaea</name>
    <dbReference type="NCBI Taxonomy" id="1348612"/>
    <lineage>
        <taxon>Eukaryota</taxon>
        <taxon>Fungi</taxon>
        <taxon>Fungi incertae sedis</taxon>
        <taxon>Mucoromycota</taxon>
        <taxon>Glomeromycotina</taxon>
        <taxon>Glomeromycetes</taxon>
        <taxon>Diversisporales</taxon>
        <taxon>Diversisporaceae</taxon>
        <taxon>Diversispora</taxon>
    </lineage>
</organism>
<reference evidence="1 2" key="1">
    <citation type="submission" date="2018-08" db="EMBL/GenBank/DDBJ databases">
        <title>Genome and evolution of the arbuscular mycorrhizal fungus Diversispora epigaea (formerly Glomus versiforme) and its bacterial endosymbionts.</title>
        <authorList>
            <person name="Sun X."/>
            <person name="Fei Z."/>
            <person name="Harrison M."/>
        </authorList>
    </citation>
    <scope>NUCLEOTIDE SEQUENCE [LARGE SCALE GENOMIC DNA]</scope>
    <source>
        <strain evidence="1 2">IT104</strain>
    </source>
</reference>
<evidence type="ECO:0000313" key="2">
    <source>
        <dbReference type="Proteomes" id="UP000266861"/>
    </source>
</evidence>